<dbReference type="STRING" id="980561.A1359_17320"/>
<dbReference type="InterPro" id="IPR001901">
    <property type="entry name" value="Translocase_SecE/Sec61-g"/>
</dbReference>
<dbReference type="PANTHER" id="PTHR33910">
    <property type="entry name" value="PROTEIN TRANSLOCASE SUBUNIT SECE"/>
    <property type="match status" value="1"/>
</dbReference>
<dbReference type="GO" id="GO:0005886">
    <property type="term" value="C:plasma membrane"/>
    <property type="evidence" value="ECO:0007669"/>
    <property type="project" value="UniProtKB-UniRule"/>
</dbReference>
<dbReference type="GO" id="GO:0009306">
    <property type="term" value="P:protein secretion"/>
    <property type="evidence" value="ECO:0007669"/>
    <property type="project" value="UniProtKB-UniRule"/>
</dbReference>
<dbReference type="GO" id="GO:0008320">
    <property type="term" value="F:protein transmembrane transporter activity"/>
    <property type="evidence" value="ECO:0007669"/>
    <property type="project" value="UniProtKB-UniRule"/>
</dbReference>
<comment type="similarity">
    <text evidence="9">Belongs to the SecE/SEC61-gamma family.</text>
</comment>
<protein>
    <recommendedName>
        <fullName evidence="9">Protein translocase subunit SecE</fullName>
    </recommendedName>
</protein>
<comment type="subcellular location">
    <subcellularLocation>
        <location evidence="1">Membrane</location>
    </subcellularLocation>
</comment>
<name>A0A177MWN2_9GAMM</name>
<dbReference type="PANTHER" id="PTHR33910:SF1">
    <property type="entry name" value="PROTEIN TRANSLOCASE SUBUNIT SECE"/>
    <property type="match status" value="1"/>
</dbReference>
<comment type="caution">
    <text evidence="10">The sequence shown here is derived from an EMBL/GenBank/DDBJ whole genome shotgun (WGS) entry which is preliminary data.</text>
</comment>
<comment type="subunit">
    <text evidence="9">Component of the Sec protein translocase complex. Heterotrimer consisting of SecY, SecE and SecG subunits. The heterotrimers can form oligomers, although 1 heterotrimer is thought to be able to translocate proteins. Interacts with the ribosome. Interacts with SecDF, and other proteins may be involved. Interacts with SecA.</text>
</comment>
<evidence type="ECO:0000256" key="8">
    <source>
        <dbReference type="ARBA" id="ARBA00023136"/>
    </source>
</evidence>
<comment type="function">
    <text evidence="9">Essential subunit of the Sec protein translocation channel SecYEG. Clamps together the 2 halves of SecY. May contact the channel plug during translocation.</text>
</comment>
<dbReference type="OrthoDB" id="9806365at2"/>
<dbReference type="AlphaFoldDB" id="A0A177MWN2"/>
<accession>A0A177MWN2</accession>
<dbReference type="GO" id="GO:0065002">
    <property type="term" value="P:intracellular protein transmembrane transport"/>
    <property type="evidence" value="ECO:0007669"/>
    <property type="project" value="UniProtKB-UniRule"/>
</dbReference>
<keyword evidence="3 9" id="KW-1003">Cell membrane</keyword>
<dbReference type="PRINTS" id="PR01650">
    <property type="entry name" value="SECETRNLCASE"/>
</dbReference>
<evidence type="ECO:0000256" key="3">
    <source>
        <dbReference type="ARBA" id="ARBA00022475"/>
    </source>
</evidence>
<keyword evidence="2 9" id="KW-0813">Transport</keyword>
<keyword evidence="7 9" id="KW-0811">Translocation</keyword>
<keyword evidence="8 9" id="KW-0472">Membrane</keyword>
<dbReference type="Pfam" id="PF00584">
    <property type="entry name" value="SecE"/>
    <property type="match status" value="1"/>
</dbReference>
<dbReference type="GO" id="GO:0006605">
    <property type="term" value="P:protein targeting"/>
    <property type="evidence" value="ECO:0007669"/>
    <property type="project" value="UniProtKB-UniRule"/>
</dbReference>
<evidence type="ECO:0000256" key="9">
    <source>
        <dbReference type="HAMAP-Rule" id="MF_00422"/>
    </source>
</evidence>
<dbReference type="InterPro" id="IPR005807">
    <property type="entry name" value="SecE_bac"/>
</dbReference>
<evidence type="ECO:0000256" key="2">
    <source>
        <dbReference type="ARBA" id="ARBA00022448"/>
    </source>
</evidence>
<proteinExistence type="inferred from homology"/>
<dbReference type="Proteomes" id="UP000078476">
    <property type="component" value="Unassembled WGS sequence"/>
</dbReference>
<keyword evidence="4 9" id="KW-0812">Transmembrane</keyword>
<evidence type="ECO:0000256" key="1">
    <source>
        <dbReference type="ARBA" id="ARBA00004370"/>
    </source>
</evidence>
<evidence type="ECO:0000313" key="11">
    <source>
        <dbReference type="Proteomes" id="UP000078476"/>
    </source>
</evidence>
<keyword evidence="5 9" id="KW-0653">Protein transport</keyword>
<dbReference type="RefSeq" id="WP_066987639.1">
    <property type="nucleotide sequence ID" value="NZ_LUUI01000159.1"/>
</dbReference>
<sequence>MNAQAEQATSVADIVKLVICPFLIIVGVIAFYHFADILFIYRVLGLVAIVALSVGICFTTAKGQSLWQFMLESKHEMKRVVWPTRDETVRTTLLVFAMVFIVGLILWLLDMFLFWAVQLLMNQGIQ</sequence>
<comment type="caution">
    <text evidence="9">Lacks conserved residue(s) required for the propagation of feature annotation.</text>
</comment>
<feature type="transmembrane region" description="Helical" evidence="9">
    <location>
        <begin position="93"/>
        <end position="117"/>
    </location>
</feature>
<evidence type="ECO:0000256" key="4">
    <source>
        <dbReference type="ARBA" id="ARBA00022692"/>
    </source>
</evidence>
<evidence type="ECO:0000256" key="5">
    <source>
        <dbReference type="ARBA" id="ARBA00022927"/>
    </source>
</evidence>
<dbReference type="NCBIfam" id="TIGR00964">
    <property type="entry name" value="secE_bact"/>
    <property type="match status" value="1"/>
</dbReference>
<dbReference type="HAMAP" id="MF_00422">
    <property type="entry name" value="SecE"/>
    <property type="match status" value="1"/>
</dbReference>
<dbReference type="GO" id="GO:0043952">
    <property type="term" value="P:protein transport by the Sec complex"/>
    <property type="evidence" value="ECO:0007669"/>
    <property type="project" value="UniProtKB-UniRule"/>
</dbReference>
<gene>
    <name evidence="9" type="primary">secE</name>
    <name evidence="10" type="ORF">A1359_17320</name>
</gene>
<organism evidence="10 11">
    <name type="scientific">Methylomonas lenta</name>
    <dbReference type="NCBI Taxonomy" id="980561"/>
    <lineage>
        <taxon>Bacteria</taxon>
        <taxon>Pseudomonadati</taxon>
        <taxon>Pseudomonadota</taxon>
        <taxon>Gammaproteobacteria</taxon>
        <taxon>Methylococcales</taxon>
        <taxon>Methylococcaceae</taxon>
        <taxon>Methylomonas</taxon>
    </lineage>
</organism>
<evidence type="ECO:0000256" key="7">
    <source>
        <dbReference type="ARBA" id="ARBA00023010"/>
    </source>
</evidence>
<feature type="transmembrane region" description="Helical" evidence="9">
    <location>
        <begin position="14"/>
        <end position="32"/>
    </location>
</feature>
<keyword evidence="6 9" id="KW-1133">Transmembrane helix</keyword>
<feature type="transmembrane region" description="Helical" evidence="9">
    <location>
        <begin position="39"/>
        <end position="61"/>
    </location>
</feature>
<evidence type="ECO:0000313" key="10">
    <source>
        <dbReference type="EMBL" id="OAI10137.1"/>
    </source>
</evidence>
<reference evidence="10 11" key="1">
    <citation type="submission" date="2016-03" db="EMBL/GenBank/DDBJ databases">
        <authorList>
            <person name="Ploux O."/>
        </authorList>
    </citation>
    <scope>NUCLEOTIDE SEQUENCE [LARGE SCALE GENOMIC DNA]</scope>
    <source>
        <strain evidence="10 11">R-45370</strain>
    </source>
</reference>
<dbReference type="InterPro" id="IPR038379">
    <property type="entry name" value="SecE_sf"/>
</dbReference>
<dbReference type="EMBL" id="LUUI01000159">
    <property type="protein sequence ID" value="OAI10137.1"/>
    <property type="molecule type" value="Genomic_DNA"/>
</dbReference>
<keyword evidence="11" id="KW-1185">Reference proteome</keyword>
<dbReference type="Gene3D" id="1.20.5.1030">
    <property type="entry name" value="Preprotein translocase secy subunit"/>
    <property type="match status" value="1"/>
</dbReference>
<evidence type="ECO:0000256" key="6">
    <source>
        <dbReference type="ARBA" id="ARBA00022989"/>
    </source>
</evidence>